<protein>
    <recommendedName>
        <fullName evidence="10">Major facilitator superfamily (MFS) profile domain-containing protein</fullName>
    </recommendedName>
</protein>
<dbReference type="InterPro" id="IPR036259">
    <property type="entry name" value="MFS_trans_sf"/>
</dbReference>
<dbReference type="Gene3D" id="1.20.1250.20">
    <property type="entry name" value="MFS general substrate transporter like domains"/>
    <property type="match status" value="1"/>
</dbReference>
<name>A0A9D4TMN0_CHLVU</name>
<dbReference type="InterPro" id="IPR020846">
    <property type="entry name" value="MFS_dom"/>
</dbReference>
<evidence type="ECO:0000256" key="8">
    <source>
        <dbReference type="SAM" id="Phobius"/>
    </source>
</evidence>
<keyword evidence="3 8" id="KW-0812">Transmembrane</keyword>
<evidence type="ECO:0000256" key="4">
    <source>
        <dbReference type="ARBA" id="ARBA00022989"/>
    </source>
</evidence>
<evidence type="ECO:0000256" key="6">
    <source>
        <dbReference type="ARBA" id="ARBA00024338"/>
    </source>
</evidence>
<feature type="transmembrane region" description="Helical" evidence="8">
    <location>
        <begin position="170"/>
        <end position="192"/>
    </location>
</feature>
<keyword evidence="12" id="KW-1185">Reference proteome</keyword>
<gene>
    <name evidence="11" type="ORF">D9Q98_005395</name>
</gene>
<keyword evidence="4 8" id="KW-1133">Transmembrane helix</keyword>
<evidence type="ECO:0000259" key="10">
    <source>
        <dbReference type="PROSITE" id="PS50850"/>
    </source>
</evidence>
<proteinExistence type="inferred from homology"/>
<dbReference type="Pfam" id="PF07690">
    <property type="entry name" value="MFS_1"/>
    <property type="match status" value="1"/>
</dbReference>
<sequence length="467" mass="47421">MRPAALLALFCCSALLLFADRGVIGCNSVNGKRAADGQAGYGIQGDFDLSLPADGLLAAALMTGLMLSAPTAAQLSRHYPSLKLISAGLSLWILGAAGCALAPSFALLLPCRLLVGAACGPFIALAAPLIDDLAPPPKKSLWLALLFVCIPTGFAVGFLFGGLVGTALGWRAAFAIEAAAMVPIAAALLLAAPVELRRSSKPAAPSPSGGHGGGSGPRKALAALLADCKALAASPVCLATLLALSAYNGALGCYAFYGPKAARDIFQLAPQTADLLFGGITVLTGVLGTLCGGLALDAIGPSVHNALLLCTGGVAAGCVLAALGFAYAQRMLHFGPLFAGSEFGMFLMAAPVNAVLLWSVPPELRPFALSAAEFTQHLLGDIPSPPALGWLQGRVNNWRVTMLVCSGLLAVSAALFLVALRCAGPESYREVAVLEEGELADQEQSEQLQPAGVAATSDVEQPLLAGS</sequence>
<dbReference type="EMBL" id="SIDB01000008">
    <property type="protein sequence ID" value="KAI3429300.1"/>
    <property type="molecule type" value="Genomic_DNA"/>
</dbReference>
<reference evidence="11" key="2">
    <citation type="submission" date="2020-11" db="EMBL/GenBank/DDBJ databases">
        <authorList>
            <person name="Cecchin M."/>
            <person name="Marcolungo L."/>
            <person name="Rossato M."/>
            <person name="Girolomoni L."/>
            <person name="Cosentino E."/>
            <person name="Cuine S."/>
            <person name="Li-Beisson Y."/>
            <person name="Delledonne M."/>
            <person name="Ballottari M."/>
        </authorList>
    </citation>
    <scope>NUCLEOTIDE SEQUENCE</scope>
    <source>
        <strain evidence="11">211/11P</strain>
        <tissue evidence="11">Whole cell</tissue>
    </source>
</reference>
<comment type="caution">
    <text evidence="11">The sequence shown here is derived from an EMBL/GenBank/DDBJ whole genome shotgun (WGS) entry which is preliminary data.</text>
</comment>
<dbReference type="PROSITE" id="PS50850">
    <property type="entry name" value="MFS"/>
    <property type="match status" value="1"/>
</dbReference>
<evidence type="ECO:0000313" key="11">
    <source>
        <dbReference type="EMBL" id="KAI3429300.1"/>
    </source>
</evidence>
<organism evidence="11 12">
    <name type="scientific">Chlorella vulgaris</name>
    <name type="common">Green alga</name>
    <dbReference type="NCBI Taxonomy" id="3077"/>
    <lineage>
        <taxon>Eukaryota</taxon>
        <taxon>Viridiplantae</taxon>
        <taxon>Chlorophyta</taxon>
        <taxon>core chlorophytes</taxon>
        <taxon>Trebouxiophyceae</taxon>
        <taxon>Chlorellales</taxon>
        <taxon>Chlorellaceae</taxon>
        <taxon>Chlorella clade</taxon>
        <taxon>Chlorella</taxon>
    </lineage>
</organism>
<dbReference type="AlphaFoldDB" id="A0A9D4TMN0"/>
<feature type="transmembrane region" description="Helical" evidence="8">
    <location>
        <begin position="275"/>
        <end position="296"/>
    </location>
</feature>
<evidence type="ECO:0000256" key="2">
    <source>
        <dbReference type="ARBA" id="ARBA00022448"/>
    </source>
</evidence>
<dbReference type="GO" id="GO:0022857">
    <property type="term" value="F:transmembrane transporter activity"/>
    <property type="evidence" value="ECO:0007669"/>
    <property type="project" value="InterPro"/>
</dbReference>
<dbReference type="GO" id="GO:0016020">
    <property type="term" value="C:membrane"/>
    <property type="evidence" value="ECO:0007669"/>
    <property type="project" value="UniProtKB-SubCell"/>
</dbReference>
<evidence type="ECO:0000256" key="5">
    <source>
        <dbReference type="ARBA" id="ARBA00023136"/>
    </source>
</evidence>
<keyword evidence="9" id="KW-0732">Signal</keyword>
<dbReference type="PANTHER" id="PTHR23505">
    <property type="entry name" value="SPINSTER"/>
    <property type="match status" value="1"/>
</dbReference>
<keyword evidence="5 8" id="KW-0472">Membrane</keyword>
<feature type="chain" id="PRO_5039335574" description="Major facilitator superfamily (MFS) profile domain-containing protein" evidence="9">
    <location>
        <begin position="26"/>
        <end position="467"/>
    </location>
</feature>
<comment type="subcellular location">
    <subcellularLocation>
        <location evidence="1">Membrane</location>
        <topology evidence="1">Multi-pass membrane protein</topology>
    </subcellularLocation>
</comment>
<accession>A0A9D4TMN0</accession>
<feature type="transmembrane region" description="Helical" evidence="8">
    <location>
        <begin position="400"/>
        <end position="420"/>
    </location>
</feature>
<dbReference type="InterPro" id="IPR011701">
    <property type="entry name" value="MFS"/>
</dbReference>
<evidence type="ECO:0000313" key="12">
    <source>
        <dbReference type="Proteomes" id="UP001055712"/>
    </source>
</evidence>
<feature type="signal peptide" evidence="9">
    <location>
        <begin position="1"/>
        <end position="25"/>
    </location>
</feature>
<dbReference type="SUPFAM" id="SSF103473">
    <property type="entry name" value="MFS general substrate transporter"/>
    <property type="match status" value="1"/>
</dbReference>
<dbReference type="Proteomes" id="UP001055712">
    <property type="component" value="Unassembled WGS sequence"/>
</dbReference>
<dbReference type="PANTHER" id="PTHR23505:SF79">
    <property type="entry name" value="PROTEIN SPINSTER"/>
    <property type="match status" value="1"/>
</dbReference>
<feature type="transmembrane region" description="Helical" evidence="8">
    <location>
        <begin position="302"/>
        <end position="325"/>
    </location>
</feature>
<feature type="region of interest" description="Disordered" evidence="7">
    <location>
        <begin position="443"/>
        <end position="467"/>
    </location>
</feature>
<evidence type="ECO:0000256" key="9">
    <source>
        <dbReference type="SAM" id="SignalP"/>
    </source>
</evidence>
<feature type="transmembrane region" description="Helical" evidence="8">
    <location>
        <begin position="113"/>
        <end position="130"/>
    </location>
</feature>
<evidence type="ECO:0000256" key="7">
    <source>
        <dbReference type="SAM" id="MobiDB-lite"/>
    </source>
</evidence>
<dbReference type="OrthoDB" id="514592at2759"/>
<feature type="domain" description="Major facilitator superfamily (MFS) profile" evidence="10">
    <location>
        <begin position="6"/>
        <end position="424"/>
    </location>
</feature>
<feature type="transmembrane region" description="Helical" evidence="8">
    <location>
        <begin position="142"/>
        <end position="164"/>
    </location>
</feature>
<feature type="transmembrane region" description="Helical" evidence="8">
    <location>
        <begin position="49"/>
        <end position="72"/>
    </location>
</feature>
<feature type="transmembrane region" description="Helical" evidence="8">
    <location>
        <begin position="84"/>
        <end position="107"/>
    </location>
</feature>
<evidence type="ECO:0000256" key="1">
    <source>
        <dbReference type="ARBA" id="ARBA00004141"/>
    </source>
</evidence>
<dbReference type="InterPro" id="IPR044770">
    <property type="entry name" value="MFS_spinster-like"/>
</dbReference>
<comment type="similarity">
    <text evidence="6">Belongs to the major facilitator superfamily. Spinster (TC 2.A.1.49) family.</text>
</comment>
<reference evidence="11" key="1">
    <citation type="journal article" date="2019" name="Plant J.">
        <title>Chlorella vulgaris genome assembly and annotation reveals the molecular basis for metabolic acclimation to high light conditions.</title>
        <authorList>
            <person name="Cecchin M."/>
            <person name="Marcolungo L."/>
            <person name="Rossato M."/>
            <person name="Girolomoni L."/>
            <person name="Cosentino E."/>
            <person name="Cuine S."/>
            <person name="Li-Beisson Y."/>
            <person name="Delledonne M."/>
            <person name="Ballottari M."/>
        </authorList>
    </citation>
    <scope>NUCLEOTIDE SEQUENCE</scope>
    <source>
        <strain evidence="11">211/11P</strain>
    </source>
</reference>
<evidence type="ECO:0000256" key="3">
    <source>
        <dbReference type="ARBA" id="ARBA00022692"/>
    </source>
</evidence>
<feature type="transmembrane region" description="Helical" evidence="8">
    <location>
        <begin position="337"/>
        <end position="360"/>
    </location>
</feature>
<keyword evidence="2" id="KW-0813">Transport</keyword>